<sequence>MRPAGRKSRKSVSRPVRRPRSVFGANGSRKGWKNCAGNNHLPEIRRDPLSGRISLIAPERGQRPTDFSVSEEKVEPIRCPFCPGNEELTPPEVLRIPEEGPWRVRIVPNRYPALSPEAAPPAGGDEFFAAEAGLGHHEVIIETPEHQKSLERFSPEEVRLLFEAFRKRARGLLDQKRWAYLLFFKNRGRRAGASLSHSHSQLLALPFLPPLLERELRRAEEFYRRTRRCLLCELADREAHGPRLIHLSPHFVAFQAFAPRQPLETWILPRFHSPNFFSLPPEMEIDLARVLLRVLQLLEKTLPQFPYNLVFHLEPPSTPELPYFHWHLELIPSLTRVAGFEWGAESYIVPLRPEEAAAFLRDQNP</sequence>
<keyword evidence="2 8" id="KW-0548">Nucleotidyltransferase</keyword>
<protein>
    <submittedName>
        <fullName evidence="8">Galactose-1-phosphate uridylyltransferase</fullName>
    </submittedName>
</protein>
<evidence type="ECO:0000256" key="4">
    <source>
        <dbReference type="PIRSR" id="PIRSR000808-1"/>
    </source>
</evidence>
<feature type="binding site" evidence="5">
    <location>
        <position position="146"/>
    </location>
    <ligand>
        <name>Zn(2+)</name>
        <dbReference type="ChEBI" id="CHEBI:29105"/>
    </ligand>
</feature>
<dbReference type="Proteomes" id="UP000886043">
    <property type="component" value="Unassembled WGS sequence"/>
</dbReference>
<dbReference type="InterPro" id="IPR036265">
    <property type="entry name" value="HIT-like_sf"/>
</dbReference>
<dbReference type="SUPFAM" id="SSF54197">
    <property type="entry name" value="HIT-like"/>
    <property type="match status" value="2"/>
</dbReference>
<name>A0A7C3H0N3_9BACT</name>
<evidence type="ECO:0000259" key="7">
    <source>
        <dbReference type="Pfam" id="PF01087"/>
    </source>
</evidence>
<dbReference type="AlphaFoldDB" id="A0A7C3H0N3"/>
<keyword evidence="5" id="KW-0479">Metal-binding</keyword>
<feature type="domain" description="Galactose-1-phosphate uridyl transferase N-terminal" evidence="7">
    <location>
        <begin position="41"/>
        <end position="209"/>
    </location>
</feature>
<dbReference type="PANTHER" id="PTHR42763:SF2">
    <property type="entry name" value="ADP-GLUCOSE PHOSPHORYLASE"/>
    <property type="match status" value="1"/>
</dbReference>
<feature type="compositionally biased region" description="Basic residues" evidence="6">
    <location>
        <begin position="1"/>
        <end position="20"/>
    </location>
</feature>
<feature type="binding site" evidence="5">
    <location>
        <position position="197"/>
    </location>
    <ligand>
        <name>Zn(2+)</name>
        <dbReference type="ChEBI" id="CHEBI:29105"/>
    </ligand>
</feature>
<dbReference type="InterPro" id="IPR053177">
    <property type="entry name" value="ADP-glucose_phosphorylase"/>
</dbReference>
<dbReference type="GO" id="GO:0008108">
    <property type="term" value="F:UDP-glucose:hexose-1-phosphate uridylyltransferase activity"/>
    <property type="evidence" value="ECO:0007669"/>
    <property type="project" value="InterPro"/>
</dbReference>
<evidence type="ECO:0000256" key="1">
    <source>
        <dbReference type="ARBA" id="ARBA00022679"/>
    </source>
</evidence>
<evidence type="ECO:0000256" key="5">
    <source>
        <dbReference type="PIRSR" id="PIRSR000808-3"/>
    </source>
</evidence>
<feature type="active site" description="Tele-UMP-histidine intermediate" evidence="4">
    <location>
        <position position="199"/>
    </location>
</feature>
<feature type="region of interest" description="Disordered" evidence="6">
    <location>
        <begin position="1"/>
        <end position="46"/>
    </location>
</feature>
<dbReference type="EMBL" id="DRMH01000044">
    <property type="protein sequence ID" value="HFC97566.1"/>
    <property type="molecule type" value="Genomic_DNA"/>
</dbReference>
<comment type="cofactor">
    <cofactor evidence="5">
        <name>Zn(2+)</name>
        <dbReference type="ChEBI" id="CHEBI:29105"/>
    </cofactor>
    <text evidence="5">Binds 1 zinc ion per subunit.</text>
</comment>
<evidence type="ECO:0000256" key="3">
    <source>
        <dbReference type="ARBA" id="ARBA00023277"/>
    </source>
</evidence>
<comment type="caution">
    <text evidence="8">The sequence shown here is derived from an EMBL/GenBank/DDBJ whole genome shotgun (WGS) entry which is preliminary data.</text>
</comment>
<keyword evidence="1" id="KW-0808">Transferase</keyword>
<feature type="binding site" evidence="5">
    <location>
        <position position="79"/>
    </location>
    <ligand>
        <name>Zn(2+)</name>
        <dbReference type="ChEBI" id="CHEBI:29105"/>
    </ligand>
</feature>
<gene>
    <name evidence="8" type="ORF">ENJ40_03780</name>
</gene>
<dbReference type="PANTHER" id="PTHR42763">
    <property type="entry name" value="ADP-GLUCOSE PHOSPHORYLASE"/>
    <property type="match status" value="1"/>
</dbReference>
<keyword evidence="3" id="KW-0119">Carbohydrate metabolism</keyword>
<evidence type="ECO:0000313" key="8">
    <source>
        <dbReference type="EMBL" id="HFC97566.1"/>
    </source>
</evidence>
<reference evidence="8" key="1">
    <citation type="journal article" date="2020" name="mSystems">
        <title>Genome- and Community-Level Interaction Insights into Carbon Utilization and Element Cycling Functions of Hydrothermarchaeota in Hydrothermal Sediment.</title>
        <authorList>
            <person name="Zhou Z."/>
            <person name="Liu Y."/>
            <person name="Xu W."/>
            <person name="Pan J."/>
            <person name="Luo Z.H."/>
            <person name="Li M."/>
        </authorList>
    </citation>
    <scope>NUCLEOTIDE SEQUENCE [LARGE SCALE GENOMIC DNA]</scope>
    <source>
        <strain evidence="8">HyVt-483</strain>
    </source>
</reference>
<dbReference type="GO" id="GO:0008270">
    <property type="term" value="F:zinc ion binding"/>
    <property type="evidence" value="ECO:0007669"/>
    <property type="project" value="InterPro"/>
</dbReference>
<dbReference type="Gene3D" id="3.30.428.10">
    <property type="entry name" value="HIT-like"/>
    <property type="match status" value="2"/>
</dbReference>
<dbReference type="GO" id="GO:0006012">
    <property type="term" value="P:galactose metabolic process"/>
    <property type="evidence" value="ECO:0007669"/>
    <property type="project" value="InterPro"/>
</dbReference>
<feature type="binding site" evidence="5">
    <location>
        <position position="82"/>
    </location>
    <ligand>
        <name>Zn(2+)</name>
        <dbReference type="ChEBI" id="CHEBI:29105"/>
    </ligand>
</feature>
<accession>A0A7C3H0N3</accession>
<proteinExistence type="predicted"/>
<dbReference type="Pfam" id="PF01087">
    <property type="entry name" value="GalP_UDP_transf"/>
    <property type="match status" value="1"/>
</dbReference>
<dbReference type="PIRSF" id="PIRSF000808">
    <property type="entry name" value="GalT"/>
    <property type="match status" value="1"/>
</dbReference>
<dbReference type="InterPro" id="IPR001937">
    <property type="entry name" value="GalP_UDPtransf1"/>
</dbReference>
<keyword evidence="5" id="KW-0862">Zinc</keyword>
<evidence type="ECO:0000256" key="6">
    <source>
        <dbReference type="SAM" id="MobiDB-lite"/>
    </source>
</evidence>
<evidence type="ECO:0000256" key="2">
    <source>
        <dbReference type="ARBA" id="ARBA00022695"/>
    </source>
</evidence>
<organism evidence="8">
    <name type="scientific">Thermosulfurimonas dismutans</name>
    <dbReference type="NCBI Taxonomy" id="999894"/>
    <lineage>
        <taxon>Bacteria</taxon>
        <taxon>Pseudomonadati</taxon>
        <taxon>Thermodesulfobacteriota</taxon>
        <taxon>Thermodesulfobacteria</taxon>
        <taxon>Thermodesulfobacteriales</taxon>
        <taxon>Thermodesulfobacteriaceae</taxon>
        <taxon>Thermosulfurimonas</taxon>
    </lineage>
</organism>
<dbReference type="InterPro" id="IPR005849">
    <property type="entry name" value="GalP_Utransf_N"/>
</dbReference>